<feature type="domain" description="DUF4082" evidence="4">
    <location>
        <begin position="1432"/>
        <end position="1573"/>
    </location>
</feature>
<feature type="domain" description="DUF4082" evidence="4">
    <location>
        <begin position="648"/>
        <end position="787"/>
    </location>
</feature>
<dbReference type="Proteomes" id="UP001316184">
    <property type="component" value="Chromosome"/>
</dbReference>
<evidence type="ECO:0000256" key="2">
    <source>
        <dbReference type="SAM" id="MobiDB-lite"/>
    </source>
</evidence>
<dbReference type="InterPro" id="IPR046540">
    <property type="entry name" value="DMFA2_C"/>
</dbReference>
<keyword evidence="7" id="KW-1185">Reference proteome</keyword>
<dbReference type="Pfam" id="PF20254">
    <property type="entry name" value="DMFA2_C"/>
    <property type="match status" value="1"/>
</dbReference>
<evidence type="ECO:0000313" key="7">
    <source>
        <dbReference type="Proteomes" id="UP001316184"/>
    </source>
</evidence>
<dbReference type="Gene3D" id="2.60.40.650">
    <property type="match status" value="1"/>
</dbReference>
<dbReference type="InterPro" id="IPR025141">
    <property type="entry name" value="DUF4082"/>
</dbReference>
<protein>
    <submittedName>
        <fullName evidence="6">DUF4082 domain-containing protein</fullName>
    </submittedName>
</protein>
<feature type="domain" description="SbsA Ig-like" evidence="3">
    <location>
        <begin position="795"/>
        <end position="895"/>
    </location>
</feature>
<feature type="domain" description="SbsA Ig-like" evidence="3">
    <location>
        <begin position="1062"/>
        <end position="1156"/>
    </location>
</feature>
<dbReference type="Gene3D" id="2.60.40.1220">
    <property type="match status" value="2"/>
</dbReference>
<gene>
    <name evidence="6" type="ORF">NQV15_03555</name>
</gene>
<feature type="compositionally biased region" description="Basic and acidic residues" evidence="2">
    <location>
        <begin position="360"/>
        <end position="372"/>
    </location>
</feature>
<feature type="domain" description="DUF4082" evidence="4">
    <location>
        <begin position="1172"/>
        <end position="1313"/>
    </location>
</feature>
<dbReference type="Pfam" id="PF13313">
    <property type="entry name" value="DUF4082"/>
    <property type="match status" value="4"/>
</dbReference>
<proteinExistence type="predicted"/>
<evidence type="ECO:0000259" key="4">
    <source>
        <dbReference type="Pfam" id="PF13313"/>
    </source>
</evidence>
<keyword evidence="1" id="KW-0732">Signal</keyword>
<feature type="region of interest" description="Disordered" evidence="2">
    <location>
        <begin position="355"/>
        <end position="383"/>
    </location>
</feature>
<feature type="domain" description="DUF4082" evidence="4">
    <location>
        <begin position="914"/>
        <end position="1051"/>
    </location>
</feature>
<dbReference type="Pfam" id="PF13205">
    <property type="entry name" value="Big_5"/>
    <property type="match status" value="3"/>
</dbReference>
<sequence length="1587" mass="165155">MSTSRSGRRAPTRAVAALAVGVLFAGLVTAFTGAPSSATDDPCGPNGNAISCENSKPGSPPSEWDVDGAGDDDIQGFATDISVNVGNRIDFKVDTTASAYSVTIYRTGYYDGDGARRITTITPSASLPQHQPSCITDATTQLYDCGTWGVSASWDVPSAAVSGVYIARLKRPDTGGESHITFIVRDDSSTSDIVAQTSDPTWHAYNMYGGSNFYRGGANGRSYQLSYNRPFATRAGLEARDFYFGAEYPLVRFMEKNGYDVSYIAGVDSARNGALIKQHKTFISMGHDEYWSKQQRANVEAARDAGVNLMFLSGNEVYWKTRYQRSADEGQVPYRTLVSYKETWSNAKIDPSAEWTGTWRDPRYAPKDKGGGRPENALTGTLYMSNDTDLPVTVDADEGKLRLWRGTSLQSLPDGTRAQLAPHTVGYESNEDIDNGSRPPGLIRLSTTTGPAPQYLQDFGNDVAPGTTTHHLTMYRAPSGALVFSAGSIQWTWGLDATHDGNGAPADRRMQQAQVNLFADMGAQPTTLDPALSVATKSADTAKPIATISSPAGGATLANGTTVTATGTATDSGGVVAGVEVSTDGGATWHPATGTTSWSYQYTQHGTGSTPLMARAIDDSANIGDPATRSLTITCPCSVYGTRPASTPAVNDAGGAELGLRFSPTTDGFVSGVRFYKGTGNTGSHIGSLWSTSGQRLASVTFSGESATGWQQATFASAVPVTEGETYVVSYTAPNGRYAAEARAFTVAGLDASPLTVAGGYGATPAGTYADPGRFPTTAYRGSSYFVDAMFTTIDDSPLTVTSQWPLAGATSVPAGSTVMAQFSKPLTDGSQRLTLKDANGATVPGSTAYDSATRTATFTPTSALSGFVEYTATAAGVDAQGQSVTDGRTWSFTTARPTPAPGVCPCSIFNDSTVPTLLQDSDPAAVTLGVRFASDAAGTITGVKFYKGPNNTGSHTGTLWTTSGTKLAEGTFTGESSSGWQTLIFDQPVEIAKDTEYIASYRTPAGKYSATPGGFVADRPGSPLRTPSSGGSYTYGTGFPNTRTSANYLVDVIFDRPAPQIAITSQDPAPGAVDVPRSTEIQVSFNDTIKPGATMSVTSGGSAIGGTTRLATDATRLTFDPGGPLPQDALISVTLAGVTSTSGVSLSPKTWTFRTAATDPVGLAQTLFSDQVPAVPAVSEGSAVELGTAFKPARNGTITAIRFYKGAGNAGTHVGRIWSSTGQQLASVTFTNETSTGWQTARLSQPLAVTAGTSYVVSYLAPQGHYASTGGFFSKALTNGDLTAPAGSNGRYLYGANGGFPIYDWNSTSYFVDVAFMADAPTISLDAISPSDGATDVSRSAKVTASLSAPVATGWSLTVSDGGTPVAGTATVSTDNRTISFQPASTLPADTELTARLTGVVSADGATLPARTWSFRTEAAGSTEYSLFGDRTPAIAAINDSDPVELGTAFSSSIDGLVTAIRFYKGPGNGGTHVGNLWSATGTKLATVTFTSESTGGWQTAALATPVPITAGTTYVVSYYAPLGRYSGTPTFFHTPWTSIPLIVRPSNNGLFTYGPGGGFPTGSFNATNYFVDVIMRAASSTGGTP</sequence>
<reference evidence="6 7" key="1">
    <citation type="submission" date="2022-08" db="EMBL/GenBank/DDBJ databases">
        <title>novel species in genus Aeromicrobium.</title>
        <authorList>
            <person name="Ye L."/>
        </authorList>
    </citation>
    <scope>NUCLEOTIDE SEQUENCE [LARGE SCALE GENOMIC DNA]</scope>
    <source>
        <strain evidence="7">zg-Y1379</strain>
    </source>
</reference>
<name>A0ABY5MAE8_9ACTN</name>
<dbReference type="RefSeq" id="WP_232398227.1">
    <property type="nucleotide sequence ID" value="NZ_CP102173.1"/>
</dbReference>
<accession>A0ABY5MAE8</accession>
<feature type="domain" description="SbsA Ig-like" evidence="3">
    <location>
        <begin position="1324"/>
        <end position="1418"/>
    </location>
</feature>
<evidence type="ECO:0000259" key="3">
    <source>
        <dbReference type="Pfam" id="PF13205"/>
    </source>
</evidence>
<organism evidence="6 7">
    <name type="scientific">Aeromicrobium wangtongii</name>
    <dbReference type="NCBI Taxonomy" id="2969247"/>
    <lineage>
        <taxon>Bacteria</taxon>
        <taxon>Bacillati</taxon>
        <taxon>Actinomycetota</taxon>
        <taxon>Actinomycetes</taxon>
        <taxon>Propionibacteriales</taxon>
        <taxon>Nocardioidaceae</taxon>
        <taxon>Aeromicrobium</taxon>
    </lineage>
</organism>
<dbReference type="Pfam" id="PF17957">
    <property type="entry name" value="Big_7"/>
    <property type="match status" value="1"/>
</dbReference>
<feature type="domain" description="N,N-dimethylformamidase beta subunit-like C-terminal" evidence="5">
    <location>
        <begin position="102"/>
        <end position="498"/>
    </location>
</feature>
<dbReference type="InterPro" id="IPR014755">
    <property type="entry name" value="Cu-Rt/internalin_Ig-like"/>
</dbReference>
<evidence type="ECO:0000256" key="1">
    <source>
        <dbReference type="ARBA" id="ARBA00022729"/>
    </source>
</evidence>
<evidence type="ECO:0000259" key="5">
    <source>
        <dbReference type="Pfam" id="PF20254"/>
    </source>
</evidence>
<feature type="region of interest" description="Disordered" evidence="2">
    <location>
        <begin position="1013"/>
        <end position="1035"/>
    </location>
</feature>
<dbReference type="InterPro" id="IPR014756">
    <property type="entry name" value="Ig_E-set"/>
</dbReference>
<dbReference type="SUPFAM" id="SSF81296">
    <property type="entry name" value="E set domains"/>
    <property type="match status" value="1"/>
</dbReference>
<evidence type="ECO:0000313" key="6">
    <source>
        <dbReference type="EMBL" id="UUP14402.1"/>
    </source>
</evidence>
<feature type="compositionally biased region" description="Polar residues" evidence="2">
    <location>
        <begin position="48"/>
        <end position="57"/>
    </location>
</feature>
<dbReference type="InterPro" id="IPR032812">
    <property type="entry name" value="SbsA_Ig"/>
</dbReference>
<dbReference type="EMBL" id="CP102173">
    <property type="protein sequence ID" value="UUP14402.1"/>
    <property type="molecule type" value="Genomic_DNA"/>
</dbReference>
<feature type="region of interest" description="Disordered" evidence="2">
    <location>
        <begin position="35"/>
        <end position="71"/>
    </location>
</feature>